<organism evidence="1 2">
    <name type="scientific">Candidatus Collierbacteria bacterium GW2011_GWC2_43_12</name>
    <dbReference type="NCBI Taxonomy" id="1618390"/>
    <lineage>
        <taxon>Bacteria</taxon>
        <taxon>Candidatus Collieribacteriota</taxon>
    </lineage>
</organism>
<proteinExistence type="predicted"/>
<dbReference type="Proteomes" id="UP000033980">
    <property type="component" value="Unassembled WGS sequence"/>
</dbReference>
<dbReference type="AlphaFoldDB" id="A0A0G1G4F9"/>
<evidence type="ECO:0000313" key="1">
    <source>
        <dbReference type="EMBL" id="KKS93858.1"/>
    </source>
</evidence>
<reference evidence="1 2" key="1">
    <citation type="journal article" date="2015" name="Nature">
        <title>rRNA introns, odd ribosomes, and small enigmatic genomes across a large radiation of phyla.</title>
        <authorList>
            <person name="Brown C.T."/>
            <person name="Hug L.A."/>
            <person name="Thomas B.C."/>
            <person name="Sharon I."/>
            <person name="Castelle C.J."/>
            <person name="Singh A."/>
            <person name="Wilkins M.J."/>
            <person name="Williams K.H."/>
            <person name="Banfield J.F."/>
        </authorList>
    </citation>
    <scope>NUCLEOTIDE SEQUENCE [LARGE SCALE GENOMIC DNA]</scope>
</reference>
<sequence>MCLHQVEILQRERVKVNYRTLLKREIATNVEKIFDEEVLKKDGFGGAGVAKVFYRSLNLNICLP</sequence>
<accession>A0A0G1G4F9</accession>
<protein>
    <submittedName>
        <fullName evidence="1">Uncharacterized protein</fullName>
    </submittedName>
</protein>
<evidence type="ECO:0000313" key="2">
    <source>
        <dbReference type="Proteomes" id="UP000033980"/>
    </source>
</evidence>
<comment type="caution">
    <text evidence="1">The sequence shown here is derived from an EMBL/GenBank/DDBJ whole genome shotgun (WGS) entry which is preliminary data.</text>
</comment>
<name>A0A0G1G4F9_9BACT</name>
<gene>
    <name evidence="1" type="ORF">UV68_C0016G0006</name>
</gene>
<dbReference type="EMBL" id="LCFK01000016">
    <property type="protein sequence ID" value="KKS93858.1"/>
    <property type="molecule type" value="Genomic_DNA"/>
</dbReference>